<comment type="caution">
    <text evidence="2">The sequence shown here is derived from an EMBL/GenBank/DDBJ whole genome shotgun (WGS) entry which is preliminary data.</text>
</comment>
<sequence length="68" mass="7563">MSQATLSGRPHTNSDLVSGHYLNERIQGREERERSDAAREAMNELQSPVELESGLVEEIKIIEVAVGE</sequence>
<dbReference type="EMBL" id="JABURA010000001">
    <property type="protein sequence ID" value="NUB91865.1"/>
    <property type="molecule type" value="Genomic_DNA"/>
</dbReference>
<name>A0A8J8GQU5_9EURY</name>
<dbReference type="RefSeq" id="WP_174680244.1">
    <property type="nucleotide sequence ID" value="NZ_JABUQZ010000001.1"/>
</dbReference>
<feature type="region of interest" description="Disordered" evidence="1">
    <location>
        <begin position="1"/>
        <end position="46"/>
    </location>
</feature>
<protein>
    <submittedName>
        <fullName evidence="2">Uncharacterized protein</fullName>
    </submittedName>
</protein>
<keyword evidence="5" id="KW-1185">Reference proteome</keyword>
<proteinExistence type="predicted"/>
<dbReference type="EMBL" id="JABUQZ010000001">
    <property type="protein sequence ID" value="NUC72310.1"/>
    <property type="molecule type" value="Genomic_DNA"/>
</dbReference>
<organism evidence="2 4">
    <name type="scientific">Haloterrigena gelatinilytica</name>
    <dbReference type="NCBI Taxonomy" id="2741724"/>
    <lineage>
        <taxon>Archaea</taxon>
        <taxon>Methanobacteriati</taxon>
        <taxon>Methanobacteriota</taxon>
        <taxon>Stenosarchaea group</taxon>
        <taxon>Halobacteria</taxon>
        <taxon>Halobacteriales</taxon>
        <taxon>Natrialbaceae</taxon>
        <taxon>Haloterrigena</taxon>
    </lineage>
</organism>
<evidence type="ECO:0000313" key="5">
    <source>
        <dbReference type="Proteomes" id="UP001016761"/>
    </source>
</evidence>
<reference evidence="2 5" key="1">
    <citation type="submission" date="2020-06" db="EMBL/GenBank/DDBJ databases">
        <title>Haloterrigena sp. nov., an extremely halophilic archaeon isolated from a saline sediment.</title>
        <authorList>
            <person name="Liu B.-B."/>
        </authorList>
    </citation>
    <scope>NUCLEOTIDE SEQUENCE</scope>
    <source>
        <strain evidence="2">SYSU A121-1</strain>
        <strain evidence="3 5">SYSU A558-1</strain>
    </source>
</reference>
<dbReference type="Proteomes" id="UP000728647">
    <property type="component" value="Unassembled WGS sequence"/>
</dbReference>
<evidence type="ECO:0000256" key="1">
    <source>
        <dbReference type="SAM" id="MobiDB-lite"/>
    </source>
</evidence>
<dbReference type="AlphaFoldDB" id="A0A8J8GQU5"/>
<evidence type="ECO:0000313" key="4">
    <source>
        <dbReference type="Proteomes" id="UP000728647"/>
    </source>
</evidence>
<evidence type="ECO:0000313" key="3">
    <source>
        <dbReference type="EMBL" id="NUC72310.1"/>
    </source>
</evidence>
<gene>
    <name evidence="2" type="ORF">HT576_12655</name>
    <name evidence="3" type="ORF">HTZ84_08295</name>
</gene>
<accession>A0A8J8GQU5</accession>
<feature type="compositionally biased region" description="Basic and acidic residues" evidence="1">
    <location>
        <begin position="22"/>
        <end position="42"/>
    </location>
</feature>
<evidence type="ECO:0000313" key="2">
    <source>
        <dbReference type="EMBL" id="NUB91865.1"/>
    </source>
</evidence>
<feature type="compositionally biased region" description="Polar residues" evidence="1">
    <location>
        <begin position="1"/>
        <end position="16"/>
    </location>
</feature>
<dbReference type="Proteomes" id="UP001016761">
    <property type="component" value="Unassembled WGS sequence"/>
</dbReference>